<dbReference type="HOGENOM" id="CLU_118481_0_0_3"/>
<proteinExistence type="predicted"/>
<sequence>MGPGTMRAVMRFTKTMKTPLLAAGVALLVLGGAAQPLRVRAETCTPLEVVGAETGNTEGAKLTRGDTRVKKSISPAGTFVTANNWNTDFTVPSDSAFNRYVATVVPDSDGQYDIRFALKYSDQTSEKFFDRTGVSLGKGKRYSYDAKPRGLKDQPYQVNFSFGGPVSIGKSYTVTVLGCK</sequence>
<accession>U5QEF5</accession>
<dbReference type="Proteomes" id="UP000017396">
    <property type="component" value="Chromosome"/>
</dbReference>
<dbReference type="KEGG" id="glj:GKIL_1017"/>
<dbReference type="eggNOG" id="ENOG5032TUM">
    <property type="taxonomic scope" value="Bacteria"/>
</dbReference>
<dbReference type="AlphaFoldDB" id="U5QEF5"/>
<gene>
    <name evidence="1" type="ORF">GKIL_1017</name>
</gene>
<evidence type="ECO:0000313" key="2">
    <source>
        <dbReference type="Proteomes" id="UP000017396"/>
    </source>
</evidence>
<reference evidence="1 2" key="1">
    <citation type="journal article" date="2013" name="PLoS ONE">
        <title>Cultivation and Complete Genome Sequencing of Gloeobacter kilaueensis sp. nov., from a Lava Cave in Kilauea Caldera, Hawai'i.</title>
        <authorList>
            <person name="Saw J.H."/>
            <person name="Schatz M."/>
            <person name="Brown M.V."/>
            <person name="Kunkel D.D."/>
            <person name="Foster J.S."/>
            <person name="Shick H."/>
            <person name="Christensen S."/>
            <person name="Hou S."/>
            <person name="Wan X."/>
            <person name="Donachie S.P."/>
        </authorList>
    </citation>
    <scope>NUCLEOTIDE SEQUENCE [LARGE SCALE GENOMIC DNA]</scope>
    <source>
        <strain evidence="2">JS</strain>
    </source>
</reference>
<evidence type="ECO:0000313" key="1">
    <source>
        <dbReference type="EMBL" id="AGY57263.1"/>
    </source>
</evidence>
<dbReference type="EMBL" id="CP003587">
    <property type="protein sequence ID" value="AGY57263.1"/>
    <property type="molecule type" value="Genomic_DNA"/>
</dbReference>
<protein>
    <submittedName>
        <fullName evidence="1">Uncharacterized protein</fullName>
    </submittedName>
</protein>
<dbReference type="STRING" id="1183438.GKIL_1017"/>
<organism evidence="1 2">
    <name type="scientific">Gloeobacter kilaueensis (strain ATCC BAA-2537 / CCAP 1431/1 / ULC 316 / JS1)</name>
    <dbReference type="NCBI Taxonomy" id="1183438"/>
    <lineage>
        <taxon>Bacteria</taxon>
        <taxon>Bacillati</taxon>
        <taxon>Cyanobacteriota</taxon>
        <taxon>Cyanophyceae</taxon>
        <taxon>Gloeobacterales</taxon>
        <taxon>Gloeobacteraceae</taxon>
        <taxon>Gloeobacter</taxon>
    </lineage>
</organism>
<keyword evidence="2" id="KW-1185">Reference proteome</keyword>
<name>U5QEF5_GLOK1</name>